<organism evidence="2 3">
    <name type="scientific">Roseburia inulinivorans</name>
    <dbReference type="NCBI Taxonomy" id="360807"/>
    <lineage>
        <taxon>Bacteria</taxon>
        <taxon>Bacillati</taxon>
        <taxon>Bacillota</taxon>
        <taxon>Clostridia</taxon>
        <taxon>Lachnospirales</taxon>
        <taxon>Lachnospiraceae</taxon>
        <taxon>Roseburia</taxon>
    </lineage>
</organism>
<accession>A0A3R5ZP17</accession>
<dbReference type="InterPro" id="IPR043129">
    <property type="entry name" value="ATPase_NBD"/>
</dbReference>
<reference evidence="2 3" key="1">
    <citation type="submission" date="2018-08" db="EMBL/GenBank/DDBJ databases">
        <title>A genome reference for cultivated species of the human gut microbiota.</title>
        <authorList>
            <person name="Zou Y."/>
            <person name="Xue W."/>
            <person name="Luo G."/>
        </authorList>
    </citation>
    <scope>NUCLEOTIDE SEQUENCE [LARGE SCALE GENOMIC DNA]</scope>
    <source>
        <strain evidence="2 3">AF24-4</strain>
    </source>
</reference>
<dbReference type="SUPFAM" id="SSF53067">
    <property type="entry name" value="Actin-like ATPase domain"/>
    <property type="match status" value="1"/>
</dbReference>
<dbReference type="Proteomes" id="UP000285820">
    <property type="component" value="Unassembled WGS sequence"/>
</dbReference>
<comment type="caution">
    <text evidence="2">The sequence shown here is derived from an EMBL/GenBank/DDBJ whole genome shotgun (WGS) entry which is preliminary data.</text>
</comment>
<evidence type="ECO:0000313" key="2">
    <source>
        <dbReference type="EMBL" id="RGR62592.1"/>
    </source>
</evidence>
<gene>
    <name evidence="2" type="ORF">DWY29_17430</name>
</gene>
<dbReference type="Gene3D" id="3.30.420.40">
    <property type="match status" value="1"/>
</dbReference>
<protein>
    <submittedName>
        <fullName evidence="2">ROK family protein</fullName>
    </submittedName>
</protein>
<dbReference type="InterPro" id="IPR000600">
    <property type="entry name" value="ROK"/>
</dbReference>
<evidence type="ECO:0000313" key="3">
    <source>
        <dbReference type="Proteomes" id="UP000285820"/>
    </source>
</evidence>
<comment type="similarity">
    <text evidence="1">Belongs to the ROK (NagC/XylR) family.</text>
</comment>
<proteinExistence type="inferred from homology"/>
<name>A0A3R5ZP17_9FIRM</name>
<dbReference type="AlphaFoldDB" id="A0A3R5ZP17"/>
<feature type="non-terminal residue" evidence="2">
    <location>
        <position position="114"/>
    </location>
</feature>
<dbReference type="PANTHER" id="PTHR18964">
    <property type="entry name" value="ROK (REPRESSOR, ORF, KINASE) FAMILY"/>
    <property type="match status" value="1"/>
</dbReference>
<sequence>MRIVAVDIGGTMIKSGLWNGETFVELRETETCASEGGAALMERVKGLIHSYHDFEAIGISTAGEVNTENGSIFYANSNIPGYTGMPVKQIMEEEFCVPAAVENDVNAAALGELR</sequence>
<dbReference type="Pfam" id="PF00480">
    <property type="entry name" value="ROK"/>
    <property type="match status" value="1"/>
</dbReference>
<dbReference type="EMBL" id="QRUN01000079">
    <property type="protein sequence ID" value="RGR62592.1"/>
    <property type="molecule type" value="Genomic_DNA"/>
</dbReference>
<evidence type="ECO:0000256" key="1">
    <source>
        <dbReference type="ARBA" id="ARBA00006479"/>
    </source>
</evidence>
<dbReference type="PANTHER" id="PTHR18964:SF165">
    <property type="entry name" value="BETA-GLUCOSIDE KINASE"/>
    <property type="match status" value="1"/>
</dbReference>
<dbReference type="RefSeq" id="WP_147335185.1">
    <property type="nucleotide sequence ID" value="NZ_QRUN01000079.1"/>
</dbReference>